<dbReference type="AlphaFoldDB" id="S9TN34"/>
<dbReference type="EMBL" id="ATMH01009340">
    <property type="protein sequence ID" value="EPY19677.1"/>
    <property type="molecule type" value="Genomic_DNA"/>
</dbReference>
<evidence type="ECO:0000313" key="1">
    <source>
        <dbReference type="EMBL" id="EPY19677.1"/>
    </source>
</evidence>
<evidence type="ECO:0000313" key="2">
    <source>
        <dbReference type="Proteomes" id="UP000015354"/>
    </source>
</evidence>
<dbReference type="Proteomes" id="UP000015354">
    <property type="component" value="Unassembled WGS sequence"/>
</dbReference>
<accession>S9TN34</accession>
<keyword evidence="2" id="KW-1185">Reference proteome</keyword>
<sequence length="819" mass="93325">MLSGQLTDSYSDVPYFNPVQCSAFYSAVSASHLHKLPSTDLYEQHIDYFIEASEKWIRNISKDVSFSQQWPQFFLPKNKKIGDYFSIREVDVQVFRTSEDQIVISLSLEGINRLWTDMIGLAAGQSDEPLHFVINTLDYVCFDGELEFLLSLVLTGLSALLHQFSKEIEGSSVEVLVQSSSEGKLLGDKIQCYVETSLQLRVNRFSCLHCNPPQAEKEDTDSESSWAELIRSTVVEWHEDACDLMGSSADAQPDVLLLILPNIEPTRKAIRKSISDSYCSEPLRVECEETWSPELLKSNVPLVFICSSTWIFNQNKLPFWNQILQKLQIRRIIHGGFSEYDVDLMMEIHCVQQLNSIYPQLDAPLTLYIMPDRENYVRGKDSQAHFDFTYTFVLLLFRRFLPKNGRGSRHVFNRNMFISQEAWKYFCSLVSWMHLCGIVDDQRVDEDTMEISLTVFGIFLSSELKIGSPQVGCCEEPNLSPVDKKIVLWSVLLRLDKQDVVNVIQERYIFADLLADRVDAFIKTYSIGFVHQSAGSRKKLVRLLSEILSSSEKKDSNRVHMLLGSPFGRRRQIQPTTDEGSASMRCRGWFNRAFLHTDYTVEQKEVPVYCPPSLSNYGELQIPTMGADYTFQCPLELSYPIIVVRCLLHIAFHNNCVLLLTRPPTKLLQLPENLLESPVMRSILDGSWENNTGLWLDGILNETKLVSVDSGILTPLTLKGSALIGLCKGSNFNKKRKREAEAADAQTQNAVTFTGKKPKTVLERETIDDFIKAVHDIGKEKAESMFRKKKGFGFIDPSHELHPYYQFTLQKGSNAQTSK</sequence>
<gene>
    <name evidence="1" type="ORF">STCU_09340</name>
</gene>
<comment type="caution">
    <text evidence="1">The sequence shown here is derived from an EMBL/GenBank/DDBJ whole genome shotgun (WGS) entry which is preliminary data.</text>
</comment>
<reference evidence="1 2" key="1">
    <citation type="journal article" date="2013" name="PLoS ONE">
        <title>Predicting the Proteins of Angomonas deanei, Strigomonas culicis and Their Respective Endosymbionts Reveals New Aspects of the Trypanosomatidae Family.</title>
        <authorList>
            <person name="Motta M.C."/>
            <person name="Martins A.C."/>
            <person name="de Souza S.S."/>
            <person name="Catta-Preta C.M."/>
            <person name="Silva R."/>
            <person name="Klein C.C."/>
            <person name="de Almeida L.G."/>
            <person name="de Lima Cunha O."/>
            <person name="Ciapina L.P."/>
            <person name="Brocchi M."/>
            <person name="Colabardini A.C."/>
            <person name="de Araujo Lima B."/>
            <person name="Machado C.R."/>
            <person name="de Almeida Soares C.M."/>
            <person name="Probst C.M."/>
            <person name="de Menezes C.B."/>
            <person name="Thompson C.E."/>
            <person name="Bartholomeu D.C."/>
            <person name="Gradia D.F."/>
            <person name="Pavoni D.P."/>
            <person name="Grisard E.C."/>
            <person name="Fantinatti-Garboggini F."/>
            <person name="Marchini F.K."/>
            <person name="Rodrigues-Luiz G.F."/>
            <person name="Wagner G."/>
            <person name="Goldman G.H."/>
            <person name="Fietto J.L."/>
            <person name="Elias M.C."/>
            <person name="Goldman M.H."/>
            <person name="Sagot M.F."/>
            <person name="Pereira M."/>
            <person name="Stoco P.H."/>
            <person name="de Mendonca-Neto R.P."/>
            <person name="Teixeira S.M."/>
            <person name="Maciel T.E."/>
            <person name="de Oliveira Mendes T.A."/>
            <person name="Urmenyi T.P."/>
            <person name="de Souza W."/>
            <person name="Schenkman S."/>
            <person name="de Vasconcelos A.T."/>
        </authorList>
    </citation>
    <scope>NUCLEOTIDE SEQUENCE [LARGE SCALE GENOMIC DNA]</scope>
</reference>
<dbReference type="OrthoDB" id="276952at2759"/>
<protein>
    <submittedName>
        <fullName evidence="1">Uncharacterized protein</fullName>
    </submittedName>
</protein>
<name>S9TN34_9TRYP</name>
<proteinExistence type="predicted"/>
<organism evidence="1 2">
    <name type="scientific">Strigomonas culicis</name>
    <dbReference type="NCBI Taxonomy" id="28005"/>
    <lineage>
        <taxon>Eukaryota</taxon>
        <taxon>Discoba</taxon>
        <taxon>Euglenozoa</taxon>
        <taxon>Kinetoplastea</taxon>
        <taxon>Metakinetoplastina</taxon>
        <taxon>Trypanosomatida</taxon>
        <taxon>Trypanosomatidae</taxon>
        <taxon>Strigomonadinae</taxon>
        <taxon>Strigomonas</taxon>
    </lineage>
</organism>